<name>A0A6J7GZS4_9ZZZZ</name>
<dbReference type="PIRSF" id="PIRSF005357">
    <property type="entry name" value="UCP005357"/>
    <property type="match status" value="1"/>
</dbReference>
<gene>
    <name evidence="1" type="ORF">UFOPK3674_00114</name>
</gene>
<dbReference type="PANTHER" id="PTHR39662:SF1">
    <property type="entry name" value="DUF354 DOMAIN-CONTAINING PROTEIN"/>
    <property type="match status" value="1"/>
</dbReference>
<reference evidence="1" key="1">
    <citation type="submission" date="2020-05" db="EMBL/GenBank/DDBJ databases">
        <authorList>
            <person name="Chiriac C."/>
            <person name="Salcher M."/>
            <person name="Ghai R."/>
            <person name="Kavagutti S V."/>
        </authorList>
    </citation>
    <scope>NUCLEOTIDE SEQUENCE</scope>
</reference>
<sequence length="345" mass="37549">MRVWVDLTNSPHVLVLRPVIERLIAQGAEVEVTARDFAQTVELCARHGIDATVVGHHRGGRLGAKAVGLASRSGALTRWARPRRFDLAFGHGSNDVTVAARLLRIPSATMFDYEFATVQHNVNCRLAQAVVVPDAIPPERLDRYGARRKLRPYAGLKEEYYLADFEPDPAVLDELALDPAAPLAVVRTPPEVALYHRFENDLFGSVLTRLRDRGQVVVLPRTPEQRSALSAMGGLVIPERAIDAPSLIGLADVVVSAGGTMNREAVALGTPVWTTFEGRMGAVDERLIAEGRMRRLERAEDVVFERRDPEARSAATGGRIRRDPDVLVGLLTSPLATAESPAAAG</sequence>
<dbReference type="EMBL" id="CAFBMX010000001">
    <property type="protein sequence ID" value="CAB4914091.1"/>
    <property type="molecule type" value="Genomic_DNA"/>
</dbReference>
<proteinExistence type="predicted"/>
<dbReference type="InterPro" id="IPR007152">
    <property type="entry name" value="DUF354"/>
</dbReference>
<evidence type="ECO:0000313" key="1">
    <source>
        <dbReference type="EMBL" id="CAB4914091.1"/>
    </source>
</evidence>
<protein>
    <submittedName>
        <fullName evidence="1">Unannotated protein</fullName>
    </submittedName>
</protein>
<dbReference type="Pfam" id="PF04007">
    <property type="entry name" value="DUF354"/>
    <property type="match status" value="1"/>
</dbReference>
<dbReference type="AlphaFoldDB" id="A0A6J7GZS4"/>
<dbReference type="PANTHER" id="PTHR39662">
    <property type="entry name" value="DUF354 DOMAIN-CONTAINING PROTEIN-RELATED"/>
    <property type="match status" value="1"/>
</dbReference>
<dbReference type="SUPFAM" id="SSF53756">
    <property type="entry name" value="UDP-Glycosyltransferase/glycogen phosphorylase"/>
    <property type="match status" value="1"/>
</dbReference>
<organism evidence="1">
    <name type="scientific">freshwater metagenome</name>
    <dbReference type="NCBI Taxonomy" id="449393"/>
    <lineage>
        <taxon>unclassified sequences</taxon>
        <taxon>metagenomes</taxon>
        <taxon>ecological metagenomes</taxon>
    </lineage>
</organism>
<accession>A0A6J7GZS4</accession>